<protein>
    <recommendedName>
        <fullName evidence="3">Glycosyl hydrolase family 71</fullName>
    </recommendedName>
</protein>
<dbReference type="PROSITE" id="PS51318">
    <property type="entry name" value="TAT"/>
    <property type="match status" value="1"/>
</dbReference>
<dbReference type="Pfam" id="PF03659">
    <property type="entry name" value="Glyco_hydro_71"/>
    <property type="match status" value="1"/>
</dbReference>
<gene>
    <name evidence="1" type="ORF">H1B27_21465</name>
</gene>
<evidence type="ECO:0000313" key="1">
    <source>
        <dbReference type="EMBL" id="MBH5388840.1"/>
    </source>
</evidence>
<accession>A0ABS0P6E6</accession>
<dbReference type="Gene3D" id="3.20.20.80">
    <property type="entry name" value="Glycosidases"/>
    <property type="match status" value="1"/>
</dbReference>
<name>A0ABS0P6E6_9BRAD</name>
<dbReference type="InterPro" id="IPR006311">
    <property type="entry name" value="TAT_signal"/>
</dbReference>
<dbReference type="EMBL" id="JACEGD010000019">
    <property type="protein sequence ID" value="MBH5388840.1"/>
    <property type="molecule type" value="Genomic_DNA"/>
</dbReference>
<dbReference type="RefSeq" id="WP_197967429.1">
    <property type="nucleotide sequence ID" value="NZ_JACEGD010000019.1"/>
</dbReference>
<sequence length="487" mass="54093">MSFFPARINDDLKLHARMDRRRLLSAGILLAGASSMPASVAAATSSGAKAKKVYAHWHWFPTSFDNWPADKDQYADYMSPDGTQGKLRAEGGFVRERPLPRPPRPEANWAVLDMLDEIKAARHIGLDGFLFNMGGIDDGSPYMIHLRNMLEAAKQGPPGFEVILSIDTVILVKTPVDAIADAILKLARNSHVARQSDGRLILGAFSPEQWDVGRWKELLQRLTASGEKVFFYPTFLDVRRTIDFMDLIDGASMWGVDKLSDIPLLKKVGKLAKQAGKVWASVVWPQDFRPHNRWFSECHNSELFRASWAAAMEIGSDAVNIATWNDYSEGSEIRPSTSIQYAFYDLAAFYIAWFKNGTMPPITEDVLYYFHRIESTEAAGTGSAQPFRFATNLVSRFADPPQNDIELLAFLKEPGELTIVTAKGAKSLKAKAGITSFRIPLVPGKVSFRLSRGDASVIDLPSAFEIRETSAYQDLLYHGGSSSRPPV</sequence>
<proteinExistence type="predicted"/>
<evidence type="ECO:0000313" key="2">
    <source>
        <dbReference type="Proteomes" id="UP001194539"/>
    </source>
</evidence>
<reference evidence="1 2" key="1">
    <citation type="submission" date="2020-07" db="EMBL/GenBank/DDBJ databases">
        <title>Bradyrhizobium diversity isolated from nodules of indigenous legumes of Western Australia.</title>
        <authorList>
            <person name="Klepa M.S."/>
        </authorList>
    </citation>
    <scope>NUCLEOTIDE SEQUENCE [LARGE SCALE GENOMIC DNA]</scope>
    <source>
        <strain evidence="1 2">CNPSo 4019</strain>
    </source>
</reference>
<keyword evidence="2" id="KW-1185">Reference proteome</keyword>
<dbReference type="InterPro" id="IPR005197">
    <property type="entry name" value="Glyco_hydro_71"/>
</dbReference>
<organism evidence="1 2">
    <name type="scientific">Bradyrhizobium diversitatis</name>
    <dbReference type="NCBI Taxonomy" id="2755406"/>
    <lineage>
        <taxon>Bacteria</taxon>
        <taxon>Pseudomonadati</taxon>
        <taxon>Pseudomonadota</taxon>
        <taxon>Alphaproteobacteria</taxon>
        <taxon>Hyphomicrobiales</taxon>
        <taxon>Nitrobacteraceae</taxon>
        <taxon>Bradyrhizobium</taxon>
    </lineage>
</organism>
<dbReference type="Proteomes" id="UP001194539">
    <property type="component" value="Unassembled WGS sequence"/>
</dbReference>
<evidence type="ECO:0008006" key="3">
    <source>
        <dbReference type="Google" id="ProtNLM"/>
    </source>
</evidence>
<comment type="caution">
    <text evidence="1">The sequence shown here is derived from an EMBL/GenBank/DDBJ whole genome shotgun (WGS) entry which is preliminary data.</text>
</comment>